<feature type="region of interest" description="Disordered" evidence="1">
    <location>
        <begin position="1"/>
        <end position="22"/>
    </location>
</feature>
<dbReference type="EMBL" id="CAJVCH010007300">
    <property type="protein sequence ID" value="CAG7660215.1"/>
    <property type="molecule type" value="Genomic_DNA"/>
</dbReference>
<proteinExistence type="predicted"/>
<comment type="caution">
    <text evidence="2">The sequence shown here is derived from an EMBL/GenBank/DDBJ whole genome shotgun (WGS) entry which is preliminary data.</text>
</comment>
<organism evidence="2 3">
    <name type="scientific">Allacma fusca</name>
    <dbReference type="NCBI Taxonomy" id="39272"/>
    <lineage>
        <taxon>Eukaryota</taxon>
        <taxon>Metazoa</taxon>
        <taxon>Ecdysozoa</taxon>
        <taxon>Arthropoda</taxon>
        <taxon>Hexapoda</taxon>
        <taxon>Collembola</taxon>
        <taxon>Symphypleona</taxon>
        <taxon>Sminthuridae</taxon>
        <taxon>Allacma</taxon>
    </lineage>
</organism>
<feature type="non-terminal residue" evidence="2">
    <location>
        <position position="1"/>
    </location>
</feature>
<evidence type="ECO:0000313" key="2">
    <source>
        <dbReference type="EMBL" id="CAG7660215.1"/>
    </source>
</evidence>
<evidence type="ECO:0000256" key="1">
    <source>
        <dbReference type="SAM" id="MobiDB-lite"/>
    </source>
</evidence>
<gene>
    <name evidence="2" type="ORF">AFUS01_LOCUS1309</name>
</gene>
<accession>A0A8J2NR67</accession>
<dbReference type="AlphaFoldDB" id="A0A8J2NR67"/>
<dbReference type="Proteomes" id="UP000708208">
    <property type="component" value="Unassembled WGS sequence"/>
</dbReference>
<evidence type="ECO:0000313" key="3">
    <source>
        <dbReference type="Proteomes" id="UP000708208"/>
    </source>
</evidence>
<sequence>MQNCTAEENNGDSEGQPDFCEL</sequence>
<protein>
    <submittedName>
        <fullName evidence="2">Uncharacterized protein</fullName>
    </submittedName>
</protein>
<name>A0A8J2NR67_9HEXA</name>
<keyword evidence="3" id="KW-1185">Reference proteome</keyword>
<reference evidence="2" key="1">
    <citation type="submission" date="2021-06" db="EMBL/GenBank/DDBJ databases">
        <authorList>
            <person name="Hodson N. C."/>
            <person name="Mongue J. A."/>
            <person name="Jaron S. K."/>
        </authorList>
    </citation>
    <scope>NUCLEOTIDE SEQUENCE</scope>
</reference>